<gene>
    <name evidence="4" type="ORF">GOP47_0001903</name>
</gene>
<proteinExistence type="predicted"/>
<reference evidence="4" key="1">
    <citation type="submission" date="2021-01" db="EMBL/GenBank/DDBJ databases">
        <title>Adiantum capillus-veneris genome.</title>
        <authorList>
            <person name="Fang Y."/>
            <person name="Liao Q."/>
        </authorList>
    </citation>
    <scope>NUCLEOTIDE SEQUENCE</scope>
    <source>
        <strain evidence="4">H3</strain>
        <tissue evidence="4">Leaf</tissue>
    </source>
</reference>
<keyword evidence="5" id="KW-1185">Reference proteome</keyword>
<feature type="domain" description="Cilia- and flagella-associated protein 58 central coiled coil" evidence="3">
    <location>
        <begin position="384"/>
        <end position="685"/>
    </location>
</feature>
<dbReference type="InterPro" id="IPR049270">
    <property type="entry name" value="CFAP58_CC"/>
</dbReference>
<accession>A0A9D4V9X1</accession>
<dbReference type="OrthoDB" id="264785at2759"/>
<name>A0A9D4V9X1_ADICA</name>
<feature type="coiled-coil region" evidence="2">
    <location>
        <begin position="346"/>
        <end position="625"/>
    </location>
</feature>
<organism evidence="4 5">
    <name type="scientific">Adiantum capillus-veneris</name>
    <name type="common">Maidenhair fern</name>
    <dbReference type="NCBI Taxonomy" id="13818"/>
    <lineage>
        <taxon>Eukaryota</taxon>
        <taxon>Viridiplantae</taxon>
        <taxon>Streptophyta</taxon>
        <taxon>Embryophyta</taxon>
        <taxon>Tracheophyta</taxon>
        <taxon>Polypodiopsida</taxon>
        <taxon>Polypodiidae</taxon>
        <taxon>Polypodiales</taxon>
        <taxon>Pteridineae</taxon>
        <taxon>Pteridaceae</taxon>
        <taxon>Vittarioideae</taxon>
        <taxon>Adiantum</taxon>
    </lineage>
</organism>
<sequence length="826" mass="97120">MADPDDTDMDALKKEKLRAYEASLGGFELKAFEALEREFQEVLQELQQDRSLDRFRGEYEKLHRALKKSHESEKRLIKKCRELNNEILANAAKVQNALKLNEEDQMIILALKKEIDKAWKMVDASQEREEKAKDNIQQLKIEISNLSQIIDQGTGLSVGQEQELNDLVKQKEDACRERDQQLTHIVQLRKDITELNERVRITEEQKVNLEHELNTQKDQIASKKAECEREMKKKERLEKEIRELKVSLEGKQAEVKGKEQEVVENQEQVEKMEHQLREQKQLTDKVQKEFDAVNQKVTKLHSDLEEQIHANTQLLAENSQKQVELKIKDDEIQAVKAEIVRINKLREATVMKLKAVEKQKEEAECQREELRGEIQNMGKEVELQKRLADQERKRQEELLRERDVLNKLKTQAENSIEKQSDLAKINEVAIHNLEAEIQNYRDAAVKQERVISQLEKERQKYNVEASQAGVKYMQALDEVHARETTIMDLQKKIVEGENRLKQQQNLYESVRSERNLLSKNLIDAQDEINELRRRIKVMNHQIEQMKEEINAKEVALIKEHFDFTKVEKERENLKQELGKAHQQIKEGELLIASHNANIENLNHIISEADDEKFRQKKELDIVKNERDILGTQLIRRNEELSLLYEKIKIQQSTLSKGQVQYRCRLNELRLLKIKLTELKREHCVLQGSVQNIQVLKREVHNLGRELLQERTKVKALSEELENPLNVHRWRQLEGTDPTAYEMILKIQTLQKRLILKTEQVVEKDLLIQEKEKLYAELRKILARQPGPEVSEQLGMYAKTLREKTHQMQAMTAELHMYQVECTSCIN</sequence>
<dbReference type="PANTHER" id="PTHR32083:SF0">
    <property type="entry name" value="CILIA AND FLAGELLA-ASSOCIATED PROTEIN 58"/>
    <property type="match status" value="1"/>
</dbReference>
<evidence type="ECO:0000256" key="2">
    <source>
        <dbReference type="SAM" id="Coils"/>
    </source>
</evidence>
<dbReference type="AlphaFoldDB" id="A0A9D4V9X1"/>
<dbReference type="PANTHER" id="PTHR32083">
    <property type="entry name" value="CILIA AND FLAGELLA-ASSOCIATED PROTEIN 58-RELATED"/>
    <property type="match status" value="1"/>
</dbReference>
<evidence type="ECO:0000313" key="5">
    <source>
        <dbReference type="Proteomes" id="UP000886520"/>
    </source>
</evidence>
<feature type="coiled-coil region" evidence="2">
    <location>
        <begin position="122"/>
        <end position="149"/>
    </location>
</feature>
<evidence type="ECO:0000256" key="1">
    <source>
        <dbReference type="ARBA" id="ARBA00023054"/>
    </source>
</evidence>
<feature type="coiled-coil region" evidence="2">
    <location>
        <begin position="29"/>
        <end position="86"/>
    </location>
</feature>
<dbReference type="GO" id="GO:0005856">
    <property type="term" value="C:cytoskeleton"/>
    <property type="evidence" value="ECO:0007669"/>
    <property type="project" value="TreeGrafter"/>
</dbReference>
<comment type="caution">
    <text evidence="4">The sequence shown here is derived from an EMBL/GenBank/DDBJ whole genome shotgun (WGS) entry which is preliminary data.</text>
</comment>
<dbReference type="Proteomes" id="UP000886520">
    <property type="component" value="Chromosome 2"/>
</dbReference>
<dbReference type="Pfam" id="PF21771">
    <property type="entry name" value="CFAP58_CC"/>
    <property type="match status" value="1"/>
</dbReference>
<feature type="coiled-coil region" evidence="2">
    <location>
        <begin position="185"/>
        <end position="289"/>
    </location>
</feature>
<dbReference type="EMBL" id="JABFUD020000003">
    <property type="protein sequence ID" value="KAI5082160.1"/>
    <property type="molecule type" value="Genomic_DNA"/>
</dbReference>
<evidence type="ECO:0000259" key="3">
    <source>
        <dbReference type="Pfam" id="PF21771"/>
    </source>
</evidence>
<feature type="coiled-coil region" evidence="2">
    <location>
        <begin position="692"/>
        <end position="719"/>
    </location>
</feature>
<dbReference type="Gene3D" id="1.10.287.1490">
    <property type="match status" value="1"/>
</dbReference>
<protein>
    <recommendedName>
        <fullName evidence="3">Cilia- and flagella-associated protein 58 central coiled coil domain-containing protein</fullName>
    </recommendedName>
</protein>
<evidence type="ECO:0000313" key="4">
    <source>
        <dbReference type="EMBL" id="KAI5082160.1"/>
    </source>
</evidence>
<keyword evidence="1 2" id="KW-0175">Coiled coil</keyword>